<dbReference type="InterPro" id="IPR037883">
    <property type="entry name" value="Knr4/Smi1-like_sf"/>
</dbReference>
<comment type="caution">
    <text evidence="2">The sequence shown here is derived from an EMBL/GenBank/DDBJ whole genome shotgun (WGS) entry which is preliminary data.</text>
</comment>
<dbReference type="InterPro" id="IPR018958">
    <property type="entry name" value="Knr4/Smi1-like_dom"/>
</dbReference>
<dbReference type="Gene3D" id="3.40.1580.10">
    <property type="entry name" value="SMI1/KNR4-like"/>
    <property type="match status" value="1"/>
</dbReference>
<dbReference type="Pfam" id="PF09346">
    <property type="entry name" value="SMI1_KNR4"/>
    <property type="match status" value="1"/>
</dbReference>
<evidence type="ECO:0000259" key="1">
    <source>
        <dbReference type="SMART" id="SM00860"/>
    </source>
</evidence>
<proteinExistence type="predicted"/>
<gene>
    <name evidence="2" type="ORF">J0M35_20740</name>
</gene>
<evidence type="ECO:0000313" key="2">
    <source>
        <dbReference type="EMBL" id="MBN8662808.1"/>
    </source>
</evidence>
<protein>
    <submittedName>
        <fullName evidence="2">SMI1/KNR4 family protein</fullName>
    </submittedName>
</protein>
<reference evidence="2" key="1">
    <citation type="submission" date="2021-02" db="EMBL/GenBank/DDBJ databases">
        <title>Genome-Resolved Metagenomics of a Microbial Community Performing Photosynthetic Biological Nutrient Removal.</title>
        <authorList>
            <person name="Mcdaniel E.A."/>
        </authorList>
    </citation>
    <scope>NUCLEOTIDE SEQUENCE</scope>
    <source>
        <strain evidence="2">UWPOB_OBS1</strain>
    </source>
</reference>
<dbReference type="Proteomes" id="UP000664277">
    <property type="component" value="Unassembled WGS sequence"/>
</dbReference>
<dbReference type="AlphaFoldDB" id="A0A8J7PLN3"/>
<dbReference type="SMART" id="SM00860">
    <property type="entry name" value="SMI1_KNR4"/>
    <property type="match status" value="1"/>
</dbReference>
<feature type="domain" description="Knr4/Smi1-like" evidence="1">
    <location>
        <begin position="27"/>
        <end position="144"/>
    </location>
</feature>
<evidence type="ECO:0000313" key="3">
    <source>
        <dbReference type="Proteomes" id="UP000664277"/>
    </source>
</evidence>
<accession>A0A8J7PLN3</accession>
<name>A0A8J7PLN3_9BACT</name>
<dbReference type="SUPFAM" id="SSF160631">
    <property type="entry name" value="SMI1/KNR4-like"/>
    <property type="match status" value="1"/>
</dbReference>
<sequence>MEMRDWANLFVERLIRAKLASPETIEGCSEKELVEIERKLGLKLPESYRRYMASLGKESGDFLSECGMFYPDVLLNKERAQTLLENNTDFRLKDSDFVFVERYGYQFFYFETSDGNANPPVLRYSERSESPILLAKSFTEAMELALADHLAIIENPTAPIVSHFTD</sequence>
<organism evidence="2 3">
    <name type="scientific">Candidatus Obscuribacter phosphatis</name>
    <dbReference type="NCBI Taxonomy" id="1906157"/>
    <lineage>
        <taxon>Bacteria</taxon>
        <taxon>Bacillati</taxon>
        <taxon>Candidatus Melainabacteria</taxon>
        <taxon>Candidatus Obscuribacterales</taxon>
        <taxon>Candidatus Obscuribacteraceae</taxon>
        <taxon>Candidatus Obscuribacter</taxon>
    </lineage>
</organism>
<dbReference type="EMBL" id="JAFLCK010000055">
    <property type="protein sequence ID" value="MBN8662808.1"/>
    <property type="molecule type" value="Genomic_DNA"/>
</dbReference>